<feature type="non-terminal residue" evidence="2">
    <location>
        <position position="164"/>
    </location>
</feature>
<proteinExistence type="predicted"/>
<dbReference type="OrthoDB" id="252722at2759"/>
<sequence>MSRLTAELKAFGPELSATILEIYLRLDEVDDVVESNLRNRRVTELVTNIDKTKQQINDVFNDLIKLLNNRRNTLLAELETIRRDKEKELKEQGARDIKIQKALSGYRVSLRKIIGDMNMPTEAKRAKVAVIADEYKAKKDLVPNVDDITLTMASLRCATQPMEQ</sequence>
<dbReference type="AlphaFoldDB" id="X6NKE7"/>
<keyword evidence="3" id="KW-1185">Reference proteome</keyword>
<gene>
    <name evidence="2" type="ORF">RFI_10924</name>
</gene>
<comment type="caution">
    <text evidence="2">The sequence shown here is derived from an EMBL/GenBank/DDBJ whole genome shotgun (WGS) entry which is preliminary data.</text>
</comment>
<evidence type="ECO:0000313" key="3">
    <source>
        <dbReference type="Proteomes" id="UP000023152"/>
    </source>
</evidence>
<reference evidence="2 3" key="1">
    <citation type="journal article" date="2013" name="Curr. Biol.">
        <title>The Genome of the Foraminiferan Reticulomyxa filosa.</title>
        <authorList>
            <person name="Glockner G."/>
            <person name="Hulsmann N."/>
            <person name="Schleicher M."/>
            <person name="Noegel A.A."/>
            <person name="Eichinger L."/>
            <person name="Gallinger C."/>
            <person name="Pawlowski J."/>
            <person name="Sierra R."/>
            <person name="Euteneuer U."/>
            <person name="Pillet L."/>
            <person name="Moustafa A."/>
            <person name="Platzer M."/>
            <person name="Groth M."/>
            <person name="Szafranski K."/>
            <person name="Schliwa M."/>
        </authorList>
    </citation>
    <scope>NUCLEOTIDE SEQUENCE [LARGE SCALE GENOMIC DNA]</scope>
</reference>
<evidence type="ECO:0000313" key="2">
    <source>
        <dbReference type="EMBL" id="ETO26214.1"/>
    </source>
</evidence>
<name>X6NKE7_RETFI</name>
<protein>
    <submittedName>
        <fullName evidence="2">Uncharacterized protein</fullName>
    </submittedName>
</protein>
<accession>X6NKE7</accession>
<dbReference type="EMBL" id="ASPP01008011">
    <property type="protein sequence ID" value="ETO26214.1"/>
    <property type="molecule type" value="Genomic_DNA"/>
</dbReference>
<organism evidence="2 3">
    <name type="scientific">Reticulomyxa filosa</name>
    <dbReference type="NCBI Taxonomy" id="46433"/>
    <lineage>
        <taxon>Eukaryota</taxon>
        <taxon>Sar</taxon>
        <taxon>Rhizaria</taxon>
        <taxon>Retaria</taxon>
        <taxon>Foraminifera</taxon>
        <taxon>Monothalamids</taxon>
        <taxon>Reticulomyxidae</taxon>
        <taxon>Reticulomyxa</taxon>
    </lineage>
</organism>
<keyword evidence="1" id="KW-0175">Coiled coil</keyword>
<evidence type="ECO:0000256" key="1">
    <source>
        <dbReference type="SAM" id="Coils"/>
    </source>
</evidence>
<feature type="coiled-coil region" evidence="1">
    <location>
        <begin position="64"/>
        <end position="95"/>
    </location>
</feature>
<dbReference type="Proteomes" id="UP000023152">
    <property type="component" value="Unassembled WGS sequence"/>
</dbReference>